<dbReference type="STRING" id="941907.SAMN06295910_2272"/>
<dbReference type="EMBL" id="LT840185">
    <property type="protein sequence ID" value="SMF74691.1"/>
    <property type="molecule type" value="Genomic_DNA"/>
</dbReference>
<dbReference type="PANTHER" id="PTHR35010">
    <property type="entry name" value="BLL4672 PROTEIN-RELATED"/>
    <property type="match status" value="1"/>
</dbReference>
<accession>A0A1X7GTW0</accession>
<dbReference type="InterPro" id="IPR001387">
    <property type="entry name" value="Cro/C1-type_HTH"/>
</dbReference>
<dbReference type="InterPro" id="IPR041413">
    <property type="entry name" value="MLTR_LBD"/>
</dbReference>
<dbReference type="PROSITE" id="PS50943">
    <property type="entry name" value="HTH_CROC1"/>
    <property type="match status" value="1"/>
</dbReference>
<reference evidence="3" key="1">
    <citation type="submission" date="2017-04" db="EMBL/GenBank/DDBJ databases">
        <authorList>
            <person name="Varghese N."/>
            <person name="Submissions S."/>
        </authorList>
    </citation>
    <scope>NUCLEOTIDE SEQUENCE [LARGE SCALE GENOMIC DNA]</scope>
    <source>
        <strain evidence="3">Dd16</strain>
    </source>
</reference>
<dbReference type="PANTHER" id="PTHR35010:SF4">
    <property type="entry name" value="BLL5781 PROTEIN"/>
    <property type="match status" value="1"/>
</dbReference>
<name>A0A1X7GTW0_9SPHN</name>
<dbReference type="OrthoDB" id="9785973at2"/>
<dbReference type="RefSeq" id="WP_085218873.1">
    <property type="nucleotide sequence ID" value="NZ_LT840185.1"/>
</dbReference>
<evidence type="ECO:0000313" key="3">
    <source>
        <dbReference type="Proteomes" id="UP000192934"/>
    </source>
</evidence>
<dbReference type="SMART" id="SM00530">
    <property type="entry name" value="HTH_XRE"/>
    <property type="match status" value="1"/>
</dbReference>
<dbReference type="InterPro" id="IPR010982">
    <property type="entry name" value="Lambda_DNA-bd_dom_sf"/>
</dbReference>
<gene>
    <name evidence="2" type="ORF">SAMN06295910_2272</name>
</gene>
<dbReference type="Proteomes" id="UP000192934">
    <property type="component" value="Chromosome I"/>
</dbReference>
<dbReference type="Gene3D" id="1.10.260.40">
    <property type="entry name" value="lambda repressor-like DNA-binding domains"/>
    <property type="match status" value="1"/>
</dbReference>
<dbReference type="CDD" id="cd00093">
    <property type="entry name" value="HTH_XRE"/>
    <property type="match status" value="1"/>
</dbReference>
<sequence length="262" mass="27690">MIESAATSVGAQLKAWRARRRLSQLDLALEAEISSRHLSFVETGRSQPSRAMLLRLADSLAVPARERNRLLVAAGYAPAQPERSLDDPALATARAAVELVLKAHEPFPALAVDRLWNLISSNAGVAAFLAGIPAALLAPPLNVLRLSLHPDGLAPRIANLPEWRAHIFHRLEQQIDASGDSRLADLLAELRAYPGGIAQGGDAFGGVAVPLVLRTSGGDLSFLSTTTVFGTPIDISLSELAIETFLPANPETARALADIAGG</sequence>
<dbReference type="Pfam" id="PF17765">
    <property type="entry name" value="MLTR_LBD"/>
    <property type="match status" value="1"/>
</dbReference>
<dbReference type="Pfam" id="PF13560">
    <property type="entry name" value="HTH_31"/>
    <property type="match status" value="1"/>
</dbReference>
<evidence type="ECO:0000259" key="1">
    <source>
        <dbReference type="PROSITE" id="PS50943"/>
    </source>
</evidence>
<dbReference type="AlphaFoldDB" id="A0A1X7GTW0"/>
<protein>
    <submittedName>
        <fullName evidence="2">Transcriptional regulator, XRE family</fullName>
    </submittedName>
</protein>
<evidence type="ECO:0000313" key="2">
    <source>
        <dbReference type="EMBL" id="SMF74691.1"/>
    </source>
</evidence>
<feature type="domain" description="HTH cro/C1-type" evidence="1">
    <location>
        <begin position="13"/>
        <end position="67"/>
    </location>
</feature>
<dbReference type="Gene3D" id="3.30.450.180">
    <property type="match status" value="1"/>
</dbReference>
<organism evidence="2 3">
    <name type="scientific">Allosphingosinicella indica</name>
    <dbReference type="NCBI Taxonomy" id="941907"/>
    <lineage>
        <taxon>Bacteria</taxon>
        <taxon>Pseudomonadati</taxon>
        <taxon>Pseudomonadota</taxon>
        <taxon>Alphaproteobacteria</taxon>
        <taxon>Sphingomonadales</taxon>
        <taxon>Sphingomonadaceae</taxon>
        <taxon>Allosphingosinicella</taxon>
    </lineage>
</organism>
<dbReference type="GO" id="GO:0003677">
    <property type="term" value="F:DNA binding"/>
    <property type="evidence" value="ECO:0007669"/>
    <property type="project" value="InterPro"/>
</dbReference>
<proteinExistence type="predicted"/>
<keyword evidence="3" id="KW-1185">Reference proteome</keyword>
<dbReference type="SUPFAM" id="SSF47413">
    <property type="entry name" value="lambda repressor-like DNA-binding domains"/>
    <property type="match status" value="1"/>
</dbReference>